<sequence length="195" mass="22264">MILASIYSSGQYSDFTITCKGKRFQVHKAIVCPRSGFFAAALRTAFKEACEGIVDLASDDLDIVEIIIHYFTILITNFYHNGVTRTLEPTNWSNHVVCQHMLKFILLQRSMLSSCTREIQSSDFKALGKQDLPGAAKEAYVSTMETDRELKNAVVRAYYARSKLLEHEEVQAVFQELHTLTYDLLMYVSLEKRSF</sequence>
<dbReference type="EMBL" id="CABFNQ020000765">
    <property type="protein sequence ID" value="CAH0042080.1"/>
    <property type="molecule type" value="Genomic_DNA"/>
</dbReference>
<evidence type="ECO:0000259" key="1">
    <source>
        <dbReference type="PROSITE" id="PS50097"/>
    </source>
</evidence>
<dbReference type="OrthoDB" id="6359816at2759"/>
<protein>
    <recommendedName>
        <fullName evidence="1">BTB domain-containing protein</fullName>
    </recommendedName>
</protein>
<evidence type="ECO:0000313" key="3">
    <source>
        <dbReference type="Proteomes" id="UP000696573"/>
    </source>
</evidence>
<keyword evidence="3" id="KW-1185">Reference proteome</keyword>
<dbReference type="PANTHER" id="PTHR47843:SF5">
    <property type="entry name" value="BTB_POZ DOMAIN PROTEIN"/>
    <property type="match status" value="1"/>
</dbReference>
<dbReference type="CDD" id="cd18186">
    <property type="entry name" value="BTB_POZ_ZBTB_KLHL-like"/>
    <property type="match status" value="1"/>
</dbReference>
<dbReference type="Pfam" id="PF00651">
    <property type="entry name" value="BTB"/>
    <property type="match status" value="1"/>
</dbReference>
<gene>
    <name evidence="2" type="ORF">CRHIZ90672A_00016573</name>
</gene>
<name>A0A9N9VYA0_9HYPO</name>
<accession>A0A9N9VYA0</accession>
<evidence type="ECO:0000313" key="2">
    <source>
        <dbReference type="EMBL" id="CAH0042080.1"/>
    </source>
</evidence>
<dbReference type="PANTHER" id="PTHR47843">
    <property type="entry name" value="BTB DOMAIN-CONTAINING PROTEIN-RELATED"/>
    <property type="match status" value="1"/>
</dbReference>
<dbReference type="Proteomes" id="UP000696573">
    <property type="component" value="Unassembled WGS sequence"/>
</dbReference>
<organism evidence="2 3">
    <name type="scientific">Clonostachys rhizophaga</name>
    <dbReference type="NCBI Taxonomy" id="160324"/>
    <lineage>
        <taxon>Eukaryota</taxon>
        <taxon>Fungi</taxon>
        <taxon>Dikarya</taxon>
        <taxon>Ascomycota</taxon>
        <taxon>Pezizomycotina</taxon>
        <taxon>Sordariomycetes</taxon>
        <taxon>Hypocreomycetidae</taxon>
        <taxon>Hypocreales</taxon>
        <taxon>Bionectriaceae</taxon>
        <taxon>Clonostachys</taxon>
    </lineage>
</organism>
<dbReference type="AlphaFoldDB" id="A0A9N9VYA0"/>
<dbReference type="SUPFAM" id="SSF54695">
    <property type="entry name" value="POZ domain"/>
    <property type="match status" value="1"/>
</dbReference>
<comment type="caution">
    <text evidence="2">The sequence shown here is derived from an EMBL/GenBank/DDBJ whole genome shotgun (WGS) entry which is preliminary data.</text>
</comment>
<dbReference type="InterPro" id="IPR000210">
    <property type="entry name" value="BTB/POZ_dom"/>
</dbReference>
<reference evidence="2" key="1">
    <citation type="submission" date="2021-10" db="EMBL/GenBank/DDBJ databases">
        <authorList>
            <person name="Piombo E."/>
        </authorList>
    </citation>
    <scope>NUCLEOTIDE SEQUENCE</scope>
</reference>
<dbReference type="Gene3D" id="3.30.710.10">
    <property type="entry name" value="Potassium Channel Kv1.1, Chain A"/>
    <property type="match status" value="1"/>
</dbReference>
<dbReference type="PROSITE" id="PS50097">
    <property type="entry name" value="BTB"/>
    <property type="match status" value="1"/>
</dbReference>
<dbReference type="InterPro" id="IPR011333">
    <property type="entry name" value="SKP1/BTB/POZ_sf"/>
</dbReference>
<feature type="domain" description="BTB" evidence="1">
    <location>
        <begin position="13"/>
        <end position="87"/>
    </location>
</feature>
<proteinExistence type="predicted"/>